<accession>D9QRY5</accession>
<dbReference type="PANTHER" id="PTHR30093:SF44">
    <property type="entry name" value="TYPE II SECRETION SYSTEM CORE PROTEIN G"/>
    <property type="match status" value="1"/>
</dbReference>
<organism evidence="7 8">
    <name type="scientific">Acetohalobium arabaticum (strain ATCC 49924 / DSM 5501 / Z-7288)</name>
    <dbReference type="NCBI Taxonomy" id="574087"/>
    <lineage>
        <taxon>Bacteria</taxon>
        <taxon>Bacillati</taxon>
        <taxon>Bacillota</taxon>
        <taxon>Clostridia</taxon>
        <taxon>Halanaerobiales</taxon>
        <taxon>Halobacteroidaceae</taxon>
        <taxon>Acetohalobium</taxon>
    </lineage>
</organism>
<dbReference type="GO" id="GO:0015627">
    <property type="term" value="C:type II protein secretion system complex"/>
    <property type="evidence" value="ECO:0007669"/>
    <property type="project" value="InterPro"/>
</dbReference>
<dbReference type="GO" id="GO:0015628">
    <property type="term" value="P:protein secretion by the type II secretion system"/>
    <property type="evidence" value="ECO:0007669"/>
    <property type="project" value="InterPro"/>
</dbReference>
<keyword evidence="8" id="KW-1185">Reference proteome</keyword>
<comment type="subcellular location">
    <subcellularLocation>
        <location evidence="1">Membrane</location>
        <topology evidence="1">Single-pass membrane protein</topology>
    </subcellularLocation>
</comment>
<feature type="transmembrane region" description="Helical" evidence="6">
    <location>
        <begin position="20"/>
        <end position="38"/>
    </location>
</feature>
<keyword evidence="5 6" id="KW-0472">Membrane</keyword>
<dbReference type="Gene3D" id="3.30.700.10">
    <property type="entry name" value="Glycoprotein, Type 4 Pilin"/>
    <property type="match status" value="1"/>
</dbReference>
<name>D9QRY5_ACEAZ</name>
<evidence type="ECO:0000313" key="7">
    <source>
        <dbReference type="EMBL" id="ADL13276.1"/>
    </source>
</evidence>
<dbReference type="RefSeq" id="WP_013278721.1">
    <property type="nucleotide sequence ID" value="NC_014378.1"/>
</dbReference>
<evidence type="ECO:0000313" key="8">
    <source>
        <dbReference type="Proteomes" id="UP000001661"/>
    </source>
</evidence>
<gene>
    <name evidence="7" type="ordered locus">Acear_1771</name>
</gene>
<dbReference type="NCBIfam" id="TIGR02532">
    <property type="entry name" value="IV_pilin_GFxxxE"/>
    <property type="match status" value="1"/>
</dbReference>
<evidence type="ECO:0000256" key="1">
    <source>
        <dbReference type="ARBA" id="ARBA00004167"/>
    </source>
</evidence>
<protein>
    <submittedName>
        <fullName evidence="7">Tfp pilus assembly protein PilE</fullName>
    </submittedName>
</protein>
<keyword evidence="2" id="KW-0488">Methylation</keyword>
<keyword evidence="3 6" id="KW-0812">Transmembrane</keyword>
<reference evidence="7 8" key="1">
    <citation type="journal article" date="2010" name="Stand. Genomic Sci.">
        <title>Complete genome sequence of Acetohalobium arabaticum type strain (Z-7288).</title>
        <authorList>
            <person name="Sikorski J."/>
            <person name="Lapidus A."/>
            <person name="Chertkov O."/>
            <person name="Lucas S."/>
            <person name="Copeland A."/>
            <person name="Glavina Del Rio T."/>
            <person name="Nolan M."/>
            <person name="Tice H."/>
            <person name="Cheng J.F."/>
            <person name="Han C."/>
            <person name="Brambilla E."/>
            <person name="Pitluck S."/>
            <person name="Liolios K."/>
            <person name="Ivanova N."/>
            <person name="Mavromatis K."/>
            <person name="Mikhailova N."/>
            <person name="Pati A."/>
            <person name="Bruce D."/>
            <person name="Detter C."/>
            <person name="Tapia R."/>
            <person name="Goodwin L."/>
            <person name="Chen A."/>
            <person name="Palaniappan K."/>
            <person name="Land M."/>
            <person name="Hauser L."/>
            <person name="Chang Y.J."/>
            <person name="Jeffries C.D."/>
            <person name="Rohde M."/>
            <person name="Goker M."/>
            <person name="Spring S."/>
            <person name="Woyke T."/>
            <person name="Bristow J."/>
            <person name="Eisen J.A."/>
            <person name="Markowitz V."/>
            <person name="Hugenholtz P."/>
            <person name="Kyrpides N.C."/>
            <person name="Klenk H.P."/>
        </authorList>
    </citation>
    <scope>NUCLEOTIDE SEQUENCE [LARGE SCALE GENOMIC DNA]</scope>
    <source>
        <strain evidence="8">ATCC 49924 / DSM 5501 / Z-7288</strain>
    </source>
</reference>
<evidence type="ECO:0000256" key="2">
    <source>
        <dbReference type="ARBA" id="ARBA00022481"/>
    </source>
</evidence>
<dbReference type="eggNOG" id="COG4969">
    <property type="taxonomic scope" value="Bacteria"/>
</dbReference>
<dbReference type="GO" id="GO:0016020">
    <property type="term" value="C:membrane"/>
    <property type="evidence" value="ECO:0007669"/>
    <property type="project" value="UniProtKB-SubCell"/>
</dbReference>
<dbReference type="HOGENOM" id="CLU_091705_7_1_9"/>
<dbReference type="SUPFAM" id="SSF54523">
    <property type="entry name" value="Pili subunits"/>
    <property type="match status" value="1"/>
</dbReference>
<dbReference type="STRING" id="574087.Acear_1771"/>
<proteinExistence type="predicted"/>
<evidence type="ECO:0000256" key="3">
    <source>
        <dbReference type="ARBA" id="ARBA00022692"/>
    </source>
</evidence>
<dbReference type="Proteomes" id="UP000001661">
    <property type="component" value="Chromosome"/>
</dbReference>
<evidence type="ECO:0000256" key="6">
    <source>
        <dbReference type="SAM" id="Phobius"/>
    </source>
</evidence>
<sequence length="131" mass="14215">MISKLRRRMSFVSEEDGFTLIELMIVIAVLGVLAGIAIPRFSGVTDKADIASAESDLRNLQTAAEMYIAEHSTTPNSITSLSGYIDDAESDDYYNNNYEFNDDGNGDYKIETSEEVGGKTVFVTPGGIGTN</sequence>
<dbReference type="InterPro" id="IPR045584">
    <property type="entry name" value="Pilin-like"/>
</dbReference>
<dbReference type="EMBL" id="CP002105">
    <property type="protein sequence ID" value="ADL13276.1"/>
    <property type="molecule type" value="Genomic_DNA"/>
</dbReference>
<dbReference type="InterPro" id="IPR000983">
    <property type="entry name" value="Bac_GSPG_pilin"/>
</dbReference>
<dbReference type="InterPro" id="IPR012902">
    <property type="entry name" value="N_methyl_site"/>
</dbReference>
<dbReference type="PRINTS" id="PR00813">
    <property type="entry name" value="BCTERIALGSPG"/>
</dbReference>
<dbReference type="PANTHER" id="PTHR30093">
    <property type="entry name" value="GENERAL SECRETION PATHWAY PROTEIN G"/>
    <property type="match status" value="1"/>
</dbReference>
<evidence type="ECO:0000256" key="4">
    <source>
        <dbReference type="ARBA" id="ARBA00022989"/>
    </source>
</evidence>
<evidence type="ECO:0000256" key="5">
    <source>
        <dbReference type="ARBA" id="ARBA00023136"/>
    </source>
</evidence>
<dbReference type="Pfam" id="PF07963">
    <property type="entry name" value="N_methyl"/>
    <property type="match status" value="1"/>
</dbReference>
<keyword evidence="4 6" id="KW-1133">Transmembrane helix</keyword>
<dbReference type="KEGG" id="aar:Acear_1771"/>
<dbReference type="AlphaFoldDB" id="D9QRY5"/>